<sequence length="167" mass="18848">MFKKLSLFIIVFSLIISALISSISDERIVLCSLGSNIIFLNQNSCTLYIEHIGVSDDYINEVNDKHGITTILNANTHNKFRVAKSLINQGVNINSINKHDDQHLPPLHSAALMDDIEAFTFLIKNGANIEAKHPTSNENLEEFIHRLIKQNPTTHRINMLKMLDENA</sequence>
<comment type="caution">
    <text evidence="2">The sequence shown here is derived from an EMBL/GenBank/DDBJ whole genome shotgun (WGS) entry which is preliminary data.</text>
</comment>
<protein>
    <submittedName>
        <fullName evidence="2">Ankyrin repeat domain-containing protein</fullName>
    </submittedName>
</protein>
<accession>A0A2T3P7R6</accession>
<dbReference type="InterPro" id="IPR036770">
    <property type="entry name" value="Ankyrin_rpt-contain_sf"/>
</dbReference>
<evidence type="ECO:0000313" key="2">
    <source>
        <dbReference type="EMBL" id="PSW24801.1"/>
    </source>
</evidence>
<dbReference type="PROSITE" id="PS50297">
    <property type="entry name" value="ANK_REP_REGION"/>
    <property type="match status" value="1"/>
</dbReference>
<dbReference type="Proteomes" id="UP000240481">
    <property type="component" value="Unassembled WGS sequence"/>
</dbReference>
<dbReference type="Pfam" id="PF12796">
    <property type="entry name" value="Ank_2"/>
    <property type="match status" value="1"/>
</dbReference>
<evidence type="ECO:0000256" key="1">
    <source>
        <dbReference type="PROSITE-ProRule" id="PRU00023"/>
    </source>
</evidence>
<keyword evidence="1" id="KW-0040">ANK repeat</keyword>
<dbReference type="SMART" id="SM00248">
    <property type="entry name" value="ANK"/>
    <property type="match status" value="2"/>
</dbReference>
<dbReference type="RefSeq" id="WP_048897943.1">
    <property type="nucleotide sequence ID" value="NZ_AP024853.1"/>
</dbReference>
<dbReference type="EMBL" id="PYLZ01000004">
    <property type="protein sequence ID" value="PSW24801.1"/>
    <property type="molecule type" value="Genomic_DNA"/>
</dbReference>
<dbReference type="OrthoDB" id="5897078at2"/>
<dbReference type="Gene3D" id="1.25.40.20">
    <property type="entry name" value="Ankyrin repeat-containing domain"/>
    <property type="match status" value="1"/>
</dbReference>
<dbReference type="InterPro" id="IPR002110">
    <property type="entry name" value="Ankyrin_rpt"/>
</dbReference>
<proteinExistence type="predicted"/>
<feature type="repeat" description="ANK" evidence="1">
    <location>
        <begin position="66"/>
        <end position="98"/>
    </location>
</feature>
<feature type="repeat" description="ANK" evidence="1">
    <location>
        <begin position="102"/>
        <end position="134"/>
    </location>
</feature>
<gene>
    <name evidence="2" type="ORF">C9I94_08255</name>
</gene>
<keyword evidence="3" id="KW-1185">Reference proteome</keyword>
<dbReference type="AlphaFoldDB" id="A0A2T3P7R6"/>
<evidence type="ECO:0000313" key="3">
    <source>
        <dbReference type="Proteomes" id="UP000240481"/>
    </source>
</evidence>
<organism evidence="2 3">
    <name type="scientific">Photobacterium swingsii</name>
    <dbReference type="NCBI Taxonomy" id="680026"/>
    <lineage>
        <taxon>Bacteria</taxon>
        <taxon>Pseudomonadati</taxon>
        <taxon>Pseudomonadota</taxon>
        <taxon>Gammaproteobacteria</taxon>
        <taxon>Vibrionales</taxon>
        <taxon>Vibrionaceae</taxon>
        <taxon>Photobacterium</taxon>
    </lineage>
</organism>
<name>A0A2T3P7R6_9GAMM</name>
<dbReference type="PROSITE" id="PS50088">
    <property type="entry name" value="ANK_REPEAT"/>
    <property type="match status" value="2"/>
</dbReference>
<dbReference type="SUPFAM" id="SSF48403">
    <property type="entry name" value="Ankyrin repeat"/>
    <property type="match status" value="1"/>
</dbReference>
<reference evidence="2 3" key="1">
    <citation type="submission" date="2018-01" db="EMBL/GenBank/DDBJ databases">
        <title>Whole genome sequencing of Histamine producing bacteria.</title>
        <authorList>
            <person name="Butler K."/>
        </authorList>
    </citation>
    <scope>NUCLEOTIDE SEQUENCE [LARGE SCALE GENOMIC DNA]</scope>
    <source>
        <strain evidence="2 3">DSM 24669</strain>
    </source>
</reference>